<dbReference type="Proteomes" id="UP000267249">
    <property type="component" value="Chromosome"/>
</dbReference>
<dbReference type="GO" id="GO:0005840">
    <property type="term" value="C:ribosome"/>
    <property type="evidence" value="ECO:0007669"/>
    <property type="project" value="UniProtKB-KW"/>
</dbReference>
<keyword evidence="3" id="KW-1133">Transmembrane helix</keyword>
<dbReference type="InterPro" id="IPR000206">
    <property type="entry name" value="Ribosomal_bL12"/>
</dbReference>
<sequence>MTGFLLVIALIAIIIVITIFFSRDRNSERASNAWVATSTSLSDWATEQVRDLVLKNRKIEAIKLVRNETGMGLQESRELVEKIVLGSPAQDKNLTSHEESSDWAEKLHELIDQKKLLEAIKLVRQELNLSLKDAKEYVEEIQQQQNQTS</sequence>
<dbReference type="InterPro" id="IPR014719">
    <property type="entry name" value="Ribosomal_bL12_C/ClpS-like"/>
</dbReference>
<reference evidence="5 6" key="1">
    <citation type="journal article" date="2018" name="Sci. Rep.">
        <title>Genome Features and Biochemical Characteristics of a Robust, Fast Growing and Naturally Transformable Cyanobacterium Synechococcus elongatus PCC 11801 Isolated from India.</title>
        <authorList>
            <person name="Jaiswal D."/>
            <person name="Sengupta A."/>
            <person name="Sohoni S."/>
            <person name="Sengupta S."/>
            <person name="Phadnavis A.G."/>
            <person name="Pakrasi H.B."/>
            <person name="Wangikar P.P."/>
        </authorList>
    </citation>
    <scope>NUCLEOTIDE SEQUENCE [LARGE SCALE GENOMIC DNA]</scope>
    <source>
        <strain evidence="5 6">PCC 11801</strain>
    </source>
</reference>
<evidence type="ECO:0000256" key="1">
    <source>
        <dbReference type="ARBA" id="ARBA00022980"/>
    </source>
</evidence>
<organism evidence="5 6">
    <name type="scientific">Synechococcus elongatus PCC 11801</name>
    <dbReference type="NCBI Taxonomy" id="2219813"/>
    <lineage>
        <taxon>Bacteria</taxon>
        <taxon>Bacillati</taxon>
        <taxon>Cyanobacteriota</taxon>
        <taxon>Cyanophyceae</taxon>
        <taxon>Synechococcales</taxon>
        <taxon>Synechococcaceae</taxon>
        <taxon>Synechococcus</taxon>
    </lineage>
</organism>
<dbReference type="GO" id="GO:1990904">
    <property type="term" value="C:ribonucleoprotein complex"/>
    <property type="evidence" value="ECO:0007669"/>
    <property type="project" value="UniProtKB-KW"/>
</dbReference>
<evidence type="ECO:0000313" key="5">
    <source>
        <dbReference type="EMBL" id="AZB72474.1"/>
    </source>
</evidence>
<dbReference type="SUPFAM" id="SSF54736">
    <property type="entry name" value="ClpS-like"/>
    <property type="match status" value="1"/>
</dbReference>
<dbReference type="Gene3D" id="3.30.1390.10">
    <property type="match status" value="2"/>
</dbReference>
<dbReference type="InterPro" id="IPR013823">
    <property type="entry name" value="Ribosomal_bL12_C"/>
</dbReference>
<dbReference type="AlphaFoldDB" id="A0AAN1QNC3"/>
<dbReference type="Pfam" id="PF00542">
    <property type="entry name" value="Ribosomal_L12"/>
    <property type="match status" value="1"/>
</dbReference>
<evidence type="ECO:0000313" key="6">
    <source>
        <dbReference type="Proteomes" id="UP000267249"/>
    </source>
</evidence>
<keyword evidence="2" id="KW-0687">Ribonucleoprotein</keyword>
<feature type="transmembrane region" description="Helical" evidence="3">
    <location>
        <begin position="6"/>
        <end position="22"/>
    </location>
</feature>
<dbReference type="GO" id="GO:0003735">
    <property type="term" value="F:structural constituent of ribosome"/>
    <property type="evidence" value="ECO:0007669"/>
    <property type="project" value="InterPro"/>
</dbReference>
<evidence type="ECO:0000256" key="3">
    <source>
        <dbReference type="SAM" id="Phobius"/>
    </source>
</evidence>
<protein>
    <submittedName>
        <fullName evidence="5">Ribosomal protein L7/L12</fullName>
    </submittedName>
</protein>
<proteinExistence type="predicted"/>
<dbReference type="GO" id="GO:0006412">
    <property type="term" value="P:translation"/>
    <property type="evidence" value="ECO:0007669"/>
    <property type="project" value="InterPro"/>
</dbReference>
<accession>A0AAN1QNC3</accession>
<name>A0AAN1QNC3_SYNEL</name>
<keyword evidence="3" id="KW-0812">Transmembrane</keyword>
<evidence type="ECO:0000256" key="2">
    <source>
        <dbReference type="ARBA" id="ARBA00023274"/>
    </source>
</evidence>
<dbReference type="EMBL" id="CP030139">
    <property type="protein sequence ID" value="AZB72474.1"/>
    <property type="molecule type" value="Genomic_DNA"/>
</dbReference>
<evidence type="ECO:0000259" key="4">
    <source>
        <dbReference type="Pfam" id="PF00542"/>
    </source>
</evidence>
<keyword evidence="3" id="KW-0472">Membrane</keyword>
<dbReference type="PANTHER" id="PTHR45987">
    <property type="entry name" value="39S RIBOSOMAL PROTEIN L12"/>
    <property type="match status" value="1"/>
</dbReference>
<feature type="domain" description="Large ribosomal subunit protein bL12 C-terminal" evidence="4">
    <location>
        <begin position="56"/>
        <end position="109"/>
    </location>
</feature>
<dbReference type="GO" id="GO:0003729">
    <property type="term" value="F:mRNA binding"/>
    <property type="evidence" value="ECO:0007669"/>
    <property type="project" value="TreeGrafter"/>
</dbReference>
<keyword evidence="1 5" id="KW-0689">Ribosomal protein</keyword>
<dbReference type="PANTHER" id="PTHR45987:SF4">
    <property type="entry name" value="LARGE RIBOSOMAL SUBUNIT PROTEIN BL12M"/>
    <property type="match status" value="1"/>
</dbReference>
<dbReference type="RefSeq" id="WP_208676764.1">
    <property type="nucleotide sequence ID" value="NZ_CP030139.2"/>
</dbReference>
<gene>
    <name evidence="5" type="ORF">DOP62_06845</name>
</gene>